<accession>A0A836HTX7</accession>
<evidence type="ECO:0000313" key="2">
    <source>
        <dbReference type="EMBL" id="KAG5492452.1"/>
    </source>
</evidence>
<reference evidence="2 3" key="1">
    <citation type="submission" date="2021-02" db="EMBL/GenBank/DDBJ databases">
        <title>Porcisia hertigi Genome sequencing and assembly.</title>
        <authorList>
            <person name="Almutairi H."/>
            <person name="Gatherer D."/>
        </authorList>
    </citation>
    <scope>NUCLEOTIDE SEQUENCE [LARGE SCALE GENOMIC DNA]</scope>
    <source>
        <strain evidence="2 3">C119</strain>
    </source>
</reference>
<feature type="transmembrane region" description="Helical" evidence="1">
    <location>
        <begin position="38"/>
        <end position="60"/>
    </location>
</feature>
<name>A0A836HTX7_9TRYP</name>
<keyword evidence="3" id="KW-1185">Reference proteome</keyword>
<dbReference type="RefSeq" id="XP_067753236.1">
    <property type="nucleotide sequence ID" value="XM_067897079.1"/>
</dbReference>
<feature type="transmembrane region" description="Helical" evidence="1">
    <location>
        <begin position="7"/>
        <end position="26"/>
    </location>
</feature>
<proteinExistence type="predicted"/>
<keyword evidence="1" id="KW-0472">Membrane</keyword>
<evidence type="ECO:0000313" key="3">
    <source>
        <dbReference type="Proteomes" id="UP000674318"/>
    </source>
</evidence>
<keyword evidence="1" id="KW-0812">Transmembrane</keyword>
<evidence type="ECO:0000256" key="1">
    <source>
        <dbReference type="SAM" id="Phobius"/>
    </source>
</evidence>
<sequence>MLLSYRAAFLWATFASLATFFILRHYDPVDLSEHAEKVYGIPPVACCSAILIPIIVLVVYEKTLSMGPKPSLRRR</sequence>
<comment type="caution">
    <text evidence="2">The sequence shown here is derived from an EMBL/GenBank/DDBJ whole genome shotgun (WGS) entry which is preliminary data.</text>
</comment>
<dbReference type="GeneID" id="94287156"/>
<dbReference type="KEGG" id="phet:94287156"/>
<gene>
    <name evidence="2" type="ORF">JKF63_01030</name>
</gene>
<organism evidence="2 3">
    <name type="scientific">Porcisia hertigi</name>
    <dbReference type="NCBI Taxonomy" id="2761500"/>
    <lineage>
        <taxon>Eukaryota</taxon>
        <taxon>Discoba</taxon>
        <taxon>Euglenozoa</taxon>
        <taxon>Kinetoplastea</taxon>
        <taxon>Metakinetoplastina</taxon>
        <taxon>Trypanosomatida</taxon>
        <taxon>Trypanosomatidae</taxon>
        <taxon>Leishmaniinae</taxon>
        <taxon>Porcisia</taxon>
    </lineage>
</organism>
<dbReference type="OrthoDB" id="257775at2759"/>
<dbReference type="AlphaFoldDB" id="A0A836HTX7"/>
<protein>
    <submittedName>
        <fullName evidence="2">Uncharacterized protein</fullName>
    </submittedName>
</protein>
<dbReference type="Proteomes" id="UP000674318">
    <property type="component" value="Chromosome 35"/>
</dbReference>
<keyword evidence="1" id="KW-1133">Transmembrane helix</keyword>
<dbReference type="EMBL" id="JAFJZO010000035">
    <property type="protein sequence ID" value="KAG5492452.1"/>
    <property type="molecule type" value="Genomic_DNA"/>
</dbReference>